<feature type="region of interest" description="Disordered" evidence="5">
    <location>
        <begin position="33"/>
        <end position="67"/>
    </location>
</feature>
<evidence type="ECO:0000256" key="5">
    <source>
        <dbReference type="SAM" id="MobiDB-lite"/>
    </source>
</evidence>
<dbReference type="CDD" id="cd12148">
    <property type="entry name" value="fungal_TF_MHR"/>
    <property type="match status" value="1"/>
</dbReference>
<dbReference type="PROSITE" id="PS00463">
    <property type="entry name" value="ZN2_CY6_FUNGAL_1"/>
    <property type="match status" value="1"/>
</dbReference>
<dbReference type="Pfam" id="PF04082">
    <property type="entry name" value="Fungal_trans"/>
    <property type="match status" value="1"/>
</dbReference>
<feature type="compositionally biased region" description="Low complexity" evidence="5">
    <location>
        <begin position="220"/>
        <end position="231"/>
    </location>
</feature>
<dbReference type="InterPro" id="IPR007219">
    <property type="entry name" value="XnlR_reg_dom"/>
</dbReference>
<keyword evidence="8" id="KW-1185">Reference proteome</keyword>
<reference evidence="7 8" key="1">
    <citation type="submission" date="2017-04" db="EMBL/GenBank/DDBJ databases">
        <title>Genome Sequence of the Model Brown-Rot Fungus Postia placenta SB12.</title>
        <authorList>
            <consortium name="DOE Joint Genome Institute"/>
            <person name="Gaskell J."/>
            <person name="Kersten P."/>
            <person name="Larrondo L.F."/>
            <person name="Canessa P."/>
            <person name="Martinez D."/>
            <person name="Hibbett D."/>
            <person name="Schmoll M."/>
            <person name="Kubicek C.P."/>
            <person name="Martinez A.T."/>
            <person name="Yadav J."/>
            <person name="Master E."/>
            <person name="Magnuson J.K."/>
            <person name="James T."/>
            <person name="Yaver D."/>
            <person name="Berka R."/>
            <person name="Labutti K."/>
            <person name="Lipzen A."/>
            <person name="Aerts A."/>
            <person name="Barry K."/>
            <person name="Henrissat B."/>
            <person name="Blanchette R."/>
            <person name="Grigoriev I."/>
            <person name="Cullen D."/>
        </authorList>
    </citation>
    <scope>NUCLEOTIDE SEQUENCE [LARGE SCALE GENOMIC DNA]</scope>
    <source>
        <strain evidence="7 8">MAD-698-R-SB12</strain>
    </source>
</reference>
<feature type="domain" description="Zn(2)-C6 fungal-type" evidence="6">
    <location>
        <begin position="76"/>
        <end position="109"/>
    </location>
</feature>
<keyword evidence="2" id="KW-0479">Metal-binding</keyword>
<feature type="compositionally biased region" description="Low complexity" evidence="5">
    <location>
        <begin position="758"/>
        <end position="768"/>
    </location>
</feature>
<feature type="compositionally biased region" description="Polar residues" evidence="5">
    <location>
        <begin position="208"/>
        <end position="219"/>
    </location>
</feature>
<proteinExistence type="predicted"/>
<keyword evidence="3" id="KW-0238">DNA-binding</keyword>
<evidence type="ECO:0000256" key="2">
    <source>
        <dbReference type="ARBA" id="ARBA00022723"/>
    </source>
</evidence>
<evidence type="ECO:0000256" key="3">
    <source>
        <dbReference type="ARBA" id="ARBA00023125"/>
    </source>
</evidence>
<feature type="region of interest" description="Disordered" evidence="5">
    <location>
        <begin position="170"/>
        <end position="236"/>
    </location>
</feature>
<dbReference type="GO" id="GO:0008270">
    <property type="term" value="F:zinc ion binding"/>
    <property type="evidence" value="ECO:0007669"/>
    <property type="project" value="InterPro"/>
</dbReference>
<feature type="region of interest" description="Disordered" evidence="5">
    <location>
        <begin position="708"/>
        <end position="769"/>
    </location>
</feature>
<feature type="compositionally biased region" description="Basic and acidic residues" evidence="5">
    <location>
        <begin position="712"/>
        <end position="725"/>
    </location>
</feature>
<dbReference type="PANTHER" id="PTHR46910:SF3">
    <property type="entry name" value="HALOTOLERANCE PROTEIN 9-RELATED"/>
    <property type="match status" value="1"/>
</dbReference>
<evidence type="ECO:0000313" key="8">
    <source>
        <dbReference type="Proteomes" id="UP000194127"/>
    </source>
</evidence>
<dbReference type="GO" id="GO:0005634">
    <property type="term" value="C:nucleus"/>
    <property type="evidence" value="ECO:0007669"/>
    <property type="project" value="UniProtKB-SubCell"/>
</dbReference>
<name>A0A1X6NCG8_9APHY</name>
<evidence type="ECO:0000256" key="4">
    <source>
        <dbReference type="ARBA" id="ARBA00023242"/>
    </source>
</evidence>
<dbReference type="CDD" id="cd00067">
    <property type="entry name" value="GAL4"/>
    <property type="match status" value="1"/>
</dbReference>
<sequence>MPLYFVDGQFMTSHHARDAREARSDDRAATIIDLEERSPSDPHRPPAAALHSSQGSYAIDVSSDEHQSKRRKIERACDFCRRRKTKCDGPKMLDNVCTNCLQTGRQCTYIESSKPRGPPKAYVTALEDRVEKMEALLKRLRPEADFTVELGPPVVRDSWKSRSLLPFATTVPPPGSAFKSLRHGTFGVGSPSISKPKRSRRQKDTPIPATTSTESLHNADQSSSDSSVSGSDNEDSAVELSLVQGMTHLTLRGLRPAHLPTKHATDGQWRFHGKSSSFKLINTARELKQRHIDAATGADSPDSSSTSTSYVAHAPRRQPYWSSLPWEISFEGLDRSTTTPSFVMAKFPPLDLADSLIDLYFKRNNSLFPLLHRPTFDTQWRDKLYESDLWFACVCMAMFAVASRWCADPRVLPDEVMHHSLEESDDGVWALAGWKYVDVALVAHAESWTLISIGLRKAQDVGAHRRKVYGRKPTVEEELWKRTIWHLIAIDRLGKVDDEYWENEDEQLAFQQPPGKPAVISAFVCWAKLSRIAAFALRTLYAIGRSKQPLGLVGPRWREDTVAQLNSAMLHWIESLPQHRDKPDISTTALSICASAAKAGTLILEVLLQRGHSRHTVLVHYAFLYAGVMLVSLWTQIAKEAAHWKRSVQEDEDDKPKPHGKQIDELLKVVAMLDSMRPRWELAREACDCVLDAFPTFILSEEQRPAASHRLNAREETLHEAERQRTHVNVPAPAPRFYYPSSGPSRQPDLLYPVDTPSSHSRSSASNYHARREQTYVQPSTSWAAQHELSTSRADPLFYNEPWFTEPQVPMRRRRAVVPYDTPIASQSYGLQAHYNGPTLPSALDGLGSGKANTSGPQPHIKHEGVDEGSLSYYFGTPFSYIPHEDRSAVTAPNVQTEEDDLGLHAVNTYRHIILRVYCHTNTRLEGRLSSPETHVRICEDIRRPRTSKRQIREVSFSTRCHLER</sequence>
<dbReference type="PROSITE" id="PS50048">
    <property type="entry name" value="ZN2_CY6_FUNGAL_2"/>
    <property type="match status" value="1"/>
</dbReference>
<dbReference type="InterPro" id="IPR001138">
    <property type="entry name" value="Zn2Cys6_DnaBD"/>
</dbReference>
<protein>
    <recommendedName>
        <fullName evidence="6">Zn(2)-C6 fungal-type domain-containing protein</fullName>
    </recommendedName>
</protein>
<dbReference type="Proteomes" id="UP000194127">
    <property type="component" value="Unassembled WGS sequence"/>
</dbReference>
<dbReference type="InterPro" id="IPR050987">
    <property type="entry name" value="AtrR-like"/>
</dbReference>
<keyword evidence="4" id="KW-0539">Nucleus</keyword>
<dbReference type="InterPro" id="IPR036864">
    <property type="entry name" value="Zn2-C6_fun-type_DNA-bd_sf"/>
</dbReference>
<gene>
    <name evidence="7" type="ORF">POSPLADRAFT_1043784</name>
</gene>
<dbReference type="PANTHER" id="PTHR46910">
    <property type="entry name" value="TRANSCRIPTION FACTOR PDR1"/>
    <property type="match status" value="1"/>
</dbReference>
<dbReference type="GeneID" id="36323337"/>
<dbReference type="AlphaFoldDB" id="A0A1X6NCG8"/>
<dbReference type="SMART" id="SM00066">
    <property type="entry name" value="GAL4"/>
    <property type="match status" value="1"/>
</dbReference>
<dbReference type="EMBL" id="KZ110592">
    <property type="protein sequence ID" value="OSX66335.1"/>
    <property type="molecule type" value="Genomic_DNA"/>
</dbReference>
<dbReference type="GO" id="GO:0000981">
    <property type="term" value="F:DNA-binding transcription factor activity, RNA polymerase II-specific"/>
    <property type="evidence" value="ECO:0007669"/>
    <property type="project" value="InterPro"/>
</dbReference>
<dbReference type="Pfam" id="PF00172">
    <property type="entry name" value="Zn_clus"/>
    <property type="match status" value="1"/>
</dbReference>
<evidence type="ECO:0000259" key="6">
    <source>
        <dbReference type="PROSITE" id="PS50048"/>
    </source>
</evidence>
<evidence type="ECO:0000256" key="1">
    <source>
        <dbReference type="ARBA" id="ARBA00004123"/>
    </source>
</evidence>
<dbReference type="Gene3D" id="4.10.240.10">
    <property type="entry name" value="Zn(2)-C6 fungal-type DNA-binding domain"/>
    <property type="match status" value="1"/>
</dbReference>
<organism evidence="7 8">
    <name type="scientific">Postia placenta MAD-698-R-SB12</name>
    <dbReference type="NCBI Taxonomy" id="670580"/>
    <lineage>
        <taxon>Eukaryota</taxon>
        <taxon>Fungi</taxon>
        <taxon>Dikarya</taxon>
        <taxon>Basidiomycota</taxon>
        <taxon>Agaricomycotina</taxon>
        <taxon>Agaricomycetes</taxon>
        <taxon>Polyporales</taxon>
        <taxon>Adustoporiaceae</taxon>
        <taxon>Rhodonia</taxon>
    </lineage>
</organism>
<feature type="compositionally biased region" description="Basic and acidic residues" evidence="5">
    <location>
        <begin position="33"/>
        <end position="44"/>
    </location>
</feature>
<dbReference type="RefSeq" id="XP_024343129.1">
    <property type="nucleotide sequence ID" value="XM_024478387.1"/>
</dbReference>
<dbReference type="GO" id="GO:0006351">
    <property type="term" value="P:DNA-templated transcription"/>
    <property type="evidence" value="ECO:0007669"/>
    <property type="project" value="InterPro"/>
</dbReference>
<dbReference type="OrthoDB" id="4456959at2759"/>
<comment type="subcellular location">
    <subcellularLocation>
        <location evidence="1">Nucleus</location>
    </subcellularLocation>
</comment>
<evidence type="ECO:0000313" key="7">
    <source>
        <dbReference type="EMBL" id="OSX66335.1"/>
    </source>
</evidence>
<accession>A0A1X6NCG8</accession>
<dbReference type="GO" id="GO:0003677">
    <property type="term" value="F:DNA binding"/>
    <property type="evidence" value="ECO:0007669"/>
    <property type="project" value="UniProtKB-KW"/>
</dbReference>
<dbReference type="SUPFAM" id="SSF57701">
    <property type="entry name" value="Zn2/Cys6 DNA-binding domain"/>
    <property type="match status" value="1"/>
</dbReference>